<evidence type="ECO:0000256" key="3">
    <source>
        <dbReference type="ARBA" id="ARBA00019010"/>
    </source>
</evidence>
<proteinExistence type="inferred from homology"/>
<dbReference type="AlphaFoldDB" id="A0A831NXI8"/>
<keyword evidence="7" id="KW-0547">Nucleotide-binding</keyword>
<protein>
    <recommendedName>
        <fullName evidence="3">tRNA threonylcarbamoyladenosine biosynthesis protein TsaE</fullName>
    </recommendedName>
    <alternativeName>
        <fullName evidence="10">t(6)A37 threonylcarbamoyladenosine biosynthesis protein TsaE</fullName>
    </alternativeName>
</protein>
<evidence type="ECO:0000256" key="9">
    <source>
        <dbReference type="ARBA" id="ARBA00022842"/>
    </source>
</evidence>
<dbReference type="NCBIfam" id="TIGR00150">
    <property type="entry name" value="T6A_YjeE"/>
    <property type="match status" value="1"/>
</dbReference>
<evidence type="ECO:0000256" key="6">
    <source>
        <dbReference type="ARBA" id="ARBA00022723"/>
    </source>
</evidence>
<dbReference type="Pfam" id="PF02367">
    <property type="entry name" value="TsaE"/>
    <property type="match status" value="1"/>
</dbReference>
<dbReference type="GO" id="GO:0046872">
    <property type="term" value="F:metal ion binding"/>
    <property type="evidence" value="ECO:0007669"/>
    <property type="project" value="UniProtKB-KW"/>
</dbReference>
<keyword evidence="8" id="KW-0067">ATP-binding</keyword>
<accession>A0A831NXI8</accession>
<evidence type="ECO:0000256" key="5">
    <source>
        <dbReference type="ARBA" id="ARBA00022694"/>
    </source>
</evidence>
<evidence type="ECO:0000256" key="7">
    <source>
        <dbReference type="ARBA" id="ARBA00022741"/>
    </source>
</evidence>
<dbReference type="PANTHER" id="PTHR33540:SF2">
    <property type="entry name" value="TRNA THREONYLCARBAMOYLADENOSINE BIOSYNTHESIS PROTEIN TSAE"/>
    <property type="match status" value="1"/>
</dbReference>
<dbReference type="EMBL" id="DRCV01000001">
    <property type="protein sequence ID" value="HDK37391.1"/>
    <property type="molecule type" value="Genomic_DNA"/>
</dbReference>
<dbReference type="GO" id="GO:0005737">
    <property type="term" value="C:cytoplasm"/>
    <property type="evidence" value="ECO:0007669"/>
    <property type="project" value="UniProtKB-SubCell"/>
</dbReference>
<name>A0A831NXI8_9GAMM</name>
<dbReference type="Gene3D" id="3.40.50.300">
    <property type="entry name" value="P-loop containing nucleotide triphosphate hydrolases"/>
    <property type="match status" value="1"/>
</dbReference>
<dbReference type="GO" id="GO:0005524">
    <property type="term" value="F:ATP binding"/>
    <property type="evidence" value="ECO:0007669"/>
    <property type="project" value="UniProtKB-KW"/>
</dbReference>
<dbReference type="PANTHER" id="PTHR33540">
    <property type="entry name" value="TRNA THREONYLCARBAMOYLADENOSINE BIOSYNTHESIS PROTEIN TSAE"/>
    <property type="match status" value="1"/>
</dbReference>
<reference evidence="11" key="1">
    <citation type="journal article" date="2020" name="mSystems">
        <title>Genome- and Community-Level Interaction Insights into Carbon Utilization and Element Cycling Functions of Hydrothermarchaeota in Hydrothermal Sediment.</title>
        <authorList>
            <person name="Zhou Z."/>
            <person name="Liu Y."/>
            <person name="Xu W."/>
            <person name="Pan J."/>
            <person name="Luo Z.H."/>
            <person name="Li M."/>
        </authorList>
    </citation>
    <scope>NUCLEOTIDE SEQUENCE [LARGE SCALE GENOMIC DNA]</scope>
    <source>
        <strain evidence="11">HyVt-26</strain>
    </source>
</reference>
<comment type="caution">
    <text evidence="11">The sequence shown here is derived from an EMBL/GenBank/DDBJ whole genome shotgun (WGS) entry which is preliminary data.</text>
</comment>
<evidence type="ECO:0000256" key="1">
    <source>
        <dbReference type="ARBA" id="ARBA00004496"/>
    </source>
</evidence>
<evidence type="ECO:0000256" key="2">
    <source>
        <dbReference type="ARBA" id="ARBA00007599"/>
    </source>
</evidence>
<evidence type="ECO:0000256" key="4">
    <source>
        <dbReference type="ARBA" id="ARBA00022490"/>
    </source>
</evidence>
<keyword evidence="6" id="KW-0479">Metal-binding</keyword>
<comment type="subcellular location">
    <subcellularLocation>
        <location evidence="1">Cytoplasm</location>
    </subcellularLocation>
</comment>
<evidence type="ECO:0000256" key="10">
    <source>
        <dbReference type="ARBA" id="ARBA00032441"/>
    </source>
</evidence>
<dbReference type="InterPro" id="IPR003442">
    <property type="entry name" value="T6A_TsaE"/>
</dbReference>
<evidence type="ECO:0000256" key="8">
    <source>
        <dbReference type="ARBA" id="ARBA00022840"/>
    </source>
</evidence>
<gene>
    <name evidence="11" type="primary">tsaE</name>
    <name evidence="11" type="ORF">ENG92_00020</name>
</gene>
<keyword evidence="5" id="KW-0819">tRNA processing</keyword>
<dbReference type="Proteomes" id="UP000885822">
    <property type="component" value="Unassembled WGS sequence"/>
</dbReference>
<organism evidence="11">
    <name type="scientific">Thiolapillus brandeum</name>
    <dbReference type="NCBI Taxonomy" id="1076588"/>
    <lineage>
        <taxon>Bacteria</taxon>
        <taxon>Pseudomonadati</taxon>
        <taxon>Pseudomonadota</taxon>
        <taxon>Gammaproteobacteria</taxon>
        <taxon>Chromatiales</taxon>
        <taxon>Sedimenticolaceae</taxon>
        <taxon>Thiolapillus</taxon>
    </lineage>
</organism>
<comment type="similarity">
    <text evidence="2">Belongs to the TsaE family.</text>
</comment>
<keyword evidence="4" id="KW-0963">Cytoplasm</keyword>
<dbReference type="InterPro" id="IPR027417">
    <property type="entry name" value="P-loop_NTPase"/>
</dbReference>
<evidence type="ECO:0000313" key="11">
    <source>
        <dbReference type="EMBL" id="HDK37391.1"/>
    </source>
</evidence>
<keyword evidence="9" id="KW-0460">Magnesium</keyword>
<dbReference type="GO" id="GO:0002949">
    <property type="term" value="P:tRNA threonylcarbamoyladenosine modification"/>
    <property type="evidence" value="ECO:0007669"/>
    <property type="project" value="InterPro"/>
</dbReference>
<sequence length="161" mass="17941">MNKLDFYCGSEEEQMALGACLAQAFADQPLLVFLDGDLGAGKTTLVRGFLRGLGYKGSVRSPTYTLVEPYSLGKLTVFHLDLYRLCDPEELEFLGGREIFSGSHQVMVEWPEKGEGWLPEPDIYLLLHHQINGRSIEARCDTVVCAHLAKHCTEFLSDAKS</sequence>
<dbReference type="SUPFAM" id="SSF52540">
    <property type="entry name" value="P-loop containing nucleoside triphosphate hydrolases"/>
    <property type="match status" value="1"/>
</dbReference>